<dbReference type="KEGG" id="vg:5184232"/>
<accession>A5IZT1</accession>
<keyword evidence="1" id="KW-1133">Transmembrane helix</keyword>
<evidence type="ECO:0000256" key="1">
    <source>
        <dbReference type="SAM" id="Phobius"/>
    </source>
</evidence>
<dbReference type="RefSeq" id="YP_001257030.1">
    <property type="nucleotide sequence ID" value="NC_009503.1"/>
</dbReference>
<keyword evidence="3" id="KW-1185">Reference proteome</keyword>
<keyword evidence="1" id="KW-0472">Membrane</keyword>
<organism evidence="2 3">
    <name type="scientific">Spodoptera litura granulovirus</name>
    <dbReference type="NCBI Taxonomy" id="359919"/>
    <lineage>
        <taxon>Viruses</taxon>
        <taxon>Viruses incertae sedis</taxon>
        <taxon>Naldaviricetes</taxon>
        <taxon>Lefavirales</taxon>
        <taxon>Baculoviridae</taxon>
        <taxon>Betabaculovirus</taxon>
        <taxon>Betabaculovirus spliturae</taxon>
    </lineage>
</organism>
<dbReference type="EMBL" id="DQ288858">
    <property type="protein sequence ID" value="ABQ52022.1"/>
    <property type="molecule type" value="Genomic_DNA"/>
</dbReference>
<name>A5IZT1_9BBAC</name>
<dbReference type="Proteomes" id="UP000202782">
    <property type="component" value="Segment"/>
</dbReference>
<reference evidence="2 3" key="1">
    <citation type="journal article" date="2008" name="J. Microbiol.">
        <title>Molecular and phylogenetic characterization of Spodoptera litura granulovirus.</title>
        <authorList>
            <person name="Wang Y."/>
            <person name="Choi J.Y."/>
            <person name="Roh J.Y."/>
            <person name="Woo S.D."/>
            <person name="Jin B.R."/>
            <person name="Je Y.H."/>
        </authorList>
    </citation>
    <scope>NUCLEOTIDE SEQUENCE [LARGE SCALE GENOMIC DNA]</scope>
    <source>
        <strain evidence="2">SlGV-K1</strain>
    </source>
</reference>
<feature type="transmembrane region" description="Helical" evidence="1">
    <location>
        <begin position="6"/>
        <end position="25"/>
    </location>
</feature>
<evidence type="ECO:0000313" key="3">
    <source>
        <dbReference type="Proteomes" id="UP000202782"/>
    </source>
</evidence>
<dbReference type="GeneID" id="5184232"/>
<dbReference type="InterPro" id="IPR006883">
    <property type="entry name" value="AcMNPV_PIF-4"/>
</dbReference>
<keyword evidence="1" id="KW-0812">Transmembrane</keyword>
<evidence type="ECO:0000313" key="2">
    <source>
        <dbReference type="EMBL" id="ABQ52022.1"/>
    </source>
</evidence>
<gene>
    <name evidence="2" type="primary">orf79</name>
    <name evidence="2" type="ORF">SlGVgp079</name>
</gene>
<dbReference type="OrthoDB" id="16714at10239"/>
<sequence length="159" mass="18457">MFIYSILLVLAIVALLVFAYIFNPFREHARRLYHSTKVQLYPSIRVMERDNDRLFVLEPEQSIMYNTAGVLYYYFEGGVSARICPNNEFAIVRLGRHDISNVNSNGNFYIACTTTGPLQILHHFESNSIETTIPIFDTEFNLLEIINYLIRSGLAYIKY</sequence>
<protein>
    <recommendedName>
        <fullName evidence="4">Pif-4</fullName>
    </recommendedName>
</protein>
<evidence type="ECO:0008006" key="4">
    <source>
        <dbReference type="Google" id="ProtNLM"/>
    </source>
</evidence>
<proteinExistence type="predicted"/>
<dbReference type="Pfam" id="PF04798">
    <property type="entry name" value="Baculo_19"/>
    <property type="match status" value="1"/>
</dbReference>